<comment type="similarity">
    <text evidence="1">Belongs to the C/M/P thioester hydrolase family.</text>
</comment>
<dbReference type="Gene3D" id="3.40.50.1820">
    <property type="entry name" value="alpha/beta hydrolase"/>
    <property type="match status" value="1"/>
</dbReference>
<keyword evidence="4" id="KW-1185">Reference proteome</keyword>
<dbReference type="GeneID" id="101855421"/>
<dbReference type="Gene3D" id="2.60.40.2240">
    <property type="entry name" value="Acyl-CoA thioester hydrolase/BAAT N-terminal domain"/>
    <property type="match status" value="1"/>
</dbReference>
<dbReference type="Pfam" id="PF08840">
    <property type="entry name" value="BAAT_C"/>
    <property type="match status" value="1"/>
</dbReference>
<reference evidence="5" key="1">
    <citation type="submission" date="2025-08" db="UniProtKB">
        <authorList>
            <consortium name="RefSeq"/>
        </authorList>
    </citation>
    <scope>IDENTIFICATION</scope>
</reference>
<dbReference type="Proteomes" id="UP000694888">
    <property type="component" value="Unplaced"/>
</dbReference>
<evidence type="ECO:0000313" key="4">
    <source>
        <dbReference type="Proteomes" id="UP000694888"/>
    </source>
</evidence>
<evidence type="ECO:0000259" key="2">
    <source>
        <dbReference type="Pfam" id="PF04775"/>
    </source>
</evidence>
<gene>
    <name evidence="5" type="primary">LOC101855421</name>
</gene>
<feature type="domain" description="Acyl-CoA thioester hydrolase/bile acid-CoA amino acid N-acetyltransferase" evidence="2">
    <location>
        <begin position="41"/>
        <end position="175"/>
    </location>
</feature>
<sequence>MKSLLFTSRLFHRAWIPSHFSHVAAMEKLKLQVSATNALIDDKVRIVVSGLKEEQEITLQTFTKDDAYTYGALGHYRADSRGLVDTFVSHCHGGTFTGVEPMGLFWSMKTLNSDSPGRMLRQAKLDSPYCVSVALNHGFQKFQDIQWSTELSGIDTCQIHRHYVAQNVRRIPIEENGIFGTLFLPPGDGPFPTVVDTFGIGLFMENRSALLASRGFASFALAHSNYKGLPKDEKSVDFNYFLKAFDWLLTQPFVNPDAVGCVANCSGAGYFSLLASRRPQVKCMVLINSVWFPIGHDQEVEGEMVNSILFLIHRFRLVKPSFLSFREMFHPSDNVTLSEGWRHGAKILYLRGDNDECIDPKYAAFHEAKIPAQFRNNLTFVNYPGAGHMLDPPYTPVYTHDPAGLFGLHMYWGGQPKPHADAQEDAWRRLLSFLETHLCKTSPSVQLNSQL</sequence>
<dbReference type="Pfam" id="PF04775">
    <property type="entry name" value="Bile_Hydr_Trans"/>
    <property type="match status" value="1"/>
</dbReference>
<evidence type="ECO:0000256" key="1">
    <source>
        <dbReference type="ARBA" id="ARBA00006538"/>
    </source>
</evidence>
<dbReference type="InterPro" id="IPR006862">
    <property type="entry name" value="Thio_Ohase/aa_AcTrfase"/>
</dbReference>
<organism evidence="4 5">
    <name type="scientific">Aplysia californica</name>
    <name type="common">California sea hare</name>
    <dbReference type="NCBI Taxonomy" id="6500"/>
    <lineage>
        <taxon>Eukaryota</taxon>
        <taxon>Metazoa</taxon>
        <taxon>Spiralia</taxon>
        <taxon>Lophotrochozoa</taxon>
        <taxon>Mollusca</taxon>
        <taxon>Gastropoda</taxon>
        <taxon>Heterobranchia</taxon>
        <taxon>Euthyneura</taxon>
        <taxon>Tectipleura</taxon>
        <taxon>Aplysiida</taxon>
        <taxon>Aplysioidea</taxon>
        <taxon>Aplysiidae</taxon>
        <taxon>Aplysia</taxon>
    </lineage>
</organism>
<dbReference type="InterPro" id="IPR016662">
    <property type="entry name" value="Acyl-CoA_thioEstase_long-chain"/>
</dbReference>
<dbReference type="InterPro" id="IPR029058">
    <property type="entry name" value="AB_hydrolase_fold"/>
</dbReference>
<dbReference type="SUPFAM" id="SSF53474">
    <property type="entry name" value="alpha/beta-Hydrolases"/>
    <property type="match status" value="1"/>
</dbReference>
<dbReference type="PANTHER" id="PTHR10824:SF4">
    <property type="entry name" value="ACYL-COENZYME A THIOESTERASE 1-LIKE"/>
    <property type="match status" value="1"/>
</dbReference>
<dbReference type="InterPro" id="IPR042490">
    <property type="entry name" value="Thio_Ohase/BAAT_N"/>
</dbReference>
<dbReference type="PANTHER" id="PTHR10824">
    <property type="entry name" value="ACYL-COENZYME A THIOESTERASE-RELATED"/>
    <property type="match status" value="1"/>
</dbReference>
<accession>A0ABM0JMY0</accession>
<dbReference type="PIRSF" id="PIRSF016521">
    <property type="entry name" value="Acyl-CoA_hydro"/>
    <property type="match status" value="1"/>
</dbReference>
<dbReference type="InterPro" id="IPR014940">
    <property type="entry name" value="BAAT_C"/>
</dbReference>
<protein>
    <submittedName>
        <fullName evidence="5">Bile acid-CoA:amino acid N-acyltransferase isoform X1</fullName>
    </submittedName>
</protein>
<name>A0ABM0JMY0_APLCA</name>
<evidence type="ECO:0000259" key="3">
    <source>
        <dbReference type="Pfam" id="PF08840"/>
    </source>
</evidence>
<proteinExistence type="inferred from homology"/>
<feature type="domain" description="BAAT/Acyl-CoA thioester hydrolase C-terminal" evidence="3">
    <location>
        <begin position="236"/>
        <end position="439"/>
    </location>
</feature>
<dbReference type="RefSeq" id="XP_005097446.1">
    <property type="nucleotide sequence ID" value="XM_005097389.3"/>
</dbReference>
<evidence type="ECO:0000313" key="5">
    <source>
        <dbReference type="RefSeq" id="XP_005097446.1"/>
    </source>
</evidence>